<dbReference type="Pfam" id="PF13561">
    <property type="entry name" value="adh_short_C2"/>
    <property type="match status" value="1"/>
</dbReference>
<name>A0A7Y9EV82_9MICO</name>
<dbReference type="SUPFAM" id="SSF51735">
    <property type="entry name" value="NAD(P)-binding Rossmann-fold domains"/>
    <property type="match status" value="1"/>
</dbReference>
<proteinExistence type="predicted"/>
<comment type="caution">
    <text evidence="3">The sequence shown here is derived from an EMBL/GenBank/DDBJ whole genome shotgun (WGS) entry which is preliminary data.</text>
</comment>
<dbReference type="Proteomes" id="UP000552045">
    <property type="component" value="Unassembled WGS sequence"/>
</dbReference>
<gene>
    <name evidence="3" type="ORF">BKA02_001642</name>
</gene>
<accession>A0A7Y9EV82</accession>
<keyword evidence="4" id="KW-1185">Reference proteome</keyword>
<evidence type="ECO:0000259" key="2">
    <source>
        <dbReference type="SMART" id="SM00822"/>
    </source>
</evidence>
<dbReference type="InterPro" id="IPR036291">
    <property type="entry name" value="NAD(P)-bd_dom_sf"/>
</dbReference>
<dbReference type="RefSeq" id="WP_179433012.1">
    <property type="nucleotide sequence ID" value="NZ_BAABLC010000001.1"/>
</dbReference>
<organism evidence="3 4">
    <name type="scientific">Microbacterium pseudoresistens</name>
    <dbReference type="NCBI Taxonomy" id="640634"/>
    <lineage>
        <taxon>Bacteria</taxon>
        <taxon>Bacillati</taxon>
        <taxon>Actinomycetota</taxon>
        <taxon>Actinomycetes</taxon>
        <taxon>Micrococcales</taxon>
        <taxon>Microbacteriaceae</taxon>
        <taxon>Microbacterium</taxon>
    </lineage>
</organism>
<dbReference type="PANTHER" id="PTHR43975">
    <property type="entry name" value="ZGC:101858"/>
    <property type="match status" value="1"/>
</dbReference>
<dbReference type="InterPro" id="IPR002347">
    <property type="entry name" value="SDR_fam"/>
</dbReference>
<dbReference type="CDD" id="cd05233">
    <property type="entry name" value="SDR_c"/>
    <property type="match status" value="1"/>
</dbReference>
<dbReference type="FunFam" id="3.40.50.720:FF:000084">
    <property type="entry name" value="Short-chain dehydrogenase reductase"/>
    <property type="match status" value="1"/>
</dbReference>
<protein>
    <submittedName>
        <fullName evidence="3">NAD(P)-dependent dehydrogenase (Short-subunit alcohol dehydrogenase family)</fullName>
    </submittedName>
</protein>
<dbReference type="Gene3D" id="3.40.50.720">
    <property type="entry name" value="NAD(P)-binding Rossmann-like Domain"/>
    <property type="match status" value="1"/>
</dbReference>
<dbReference type="EMBL" id="JACCBH010000001">
    <property type="protein sequence ID" value="NYD54587.1"/>
    <property type="molecule type" value="Genomic_DNA"/>
</dbReference>
<dbReference type="PRINTS" id="PR00081">
    <property type="entry name" value="GDHRDH"/>
</dbReference>
<feature type="domain" description="Ketoreductase" evidence="2">
    <location>
        <begin position="7"/>
        <end position="189"/>
    </location>
</feature>
<dbReference type="InterPro" id="IPR057326">
    <property type="entry name" value="KR_dom"/>
</dbReference>
<reference evidence="3 4" key="1">
    <citation type="submission" date="2020-07" db="EMBL/GenBank/DDBJ databases">
        <title>Sequencing the genomes of 1000 actinobacteria strains.</title>
        <authorList>
            <person name="Klenk H.-P."/>
        </authorList>
    </citation>
    <scope>NUCLEOTIDE SEQUENCE [LARGE SCALE GENOMIC DNA]</scope>
    <source>
        <strain evidence="3 4">DSM 22185</strain>
    </source>
</reference>
<dbReference type="AlphaFoldDB" id="A0A7Y9EV82"/>
<evidence type="ECO:0000313" key="4">
    <source>
        <dbReference type="Proteomes" id="UP000552045"/>
    </source>
</evidence>
<dbReference type="SMART" id="SM00822">
    <property type="entry name" value="PKS_KR"/>
    <property type="match status" value="1"/>
</dbReference>
<dbReference type="PANTHER" id="PTHR43975:SF2">
    <property type="entry name" value="EG:BACR7A4.14 PROTEIN-RELATED"/>
    <property type="match status" value="1"/>
</dbReference>
<keyword evidence="1" id="KW-0560">Oxidoreductase</keyword>
<evidence type="ECO:0000313" key="3">
    <source>
        <dbReference type="EMBL" id="NYD54587.1"/>
    </source>
</evidence>
<dbReference type="GO" id="GO:0016491">
    <property type="term" value="F:oxidoreductase activity"/>
    <property type="evidence" value="ECO:0007669"/>
    <property type="project" value="UniProtKB-KW"/>
</dbReference>
<evidence type="ECO:0000256" key="1">
    <source>
        <dbReference type="ARBA" id="ARBA00023002"/>
    </source>
</evidence>
<sequence>MKSLADHTVLITGASSGIGRASARLAAERGARIGLVARNEAALRATRDDLPGTGHVVLPADLSDDSTIPDLVRRAVDELGALSGFVHAAGAHAFTPLRTLSARKIAELYQLNVAAALLILKELRRPEARAEELSAVFVSSAVGIVGSPGVSGYAASKAAVAAAARSLALEVADEKIRVNSVAAGVVSTPLTDKMRQLVGPDGWSRIESAHPLGLGSPDDIASAIIFLLSADARWITGSTMAVDGGYTAQ</sequence>